<evidence type="ECO:0000313" key="2">
    <source>
        <dbReference type="Proteomes" id="UP000886501"/>
    </source>
</evidence>
<reference evidence="1" key="1">
    <citation type="submission" date="2019-10" db="EMBL/GenBank/DDBJ databases">
        <authorList>
            <consortium name="DOE Joint Genome Institute"/>
            <person name="Kuo A."/>
            <person name="Miyauchi S."/>
            <person name="Kiss E."/>
            <person name="Drula E."/>
            <person name="Kohler A."/>
            <person name="Sanchez-Garcia M."/>
            <person name="Andreopoulos B."/>
            <person name="Barry K.W."/>
            <person name="Bonito G."/>
            <person name="Buee M."/>
            <person name="Carver A."/>
            <person name="Chen C."/>
            <person name="Cichocki N."/>
            <person name="Clum A."/>
            <person name="Culley D."/>
            <person name="Crous P.W."/>
            <person name="Fauchery L."/>
            <person name="Girlanda M."/>
            <person name="Hayes R."/>
            <person name="Keri Z."/>
            <person name="Labutti K."/>
            <person name="Lipzen A."/>
            <person name="Lombard V."/>
            <person name="Magnuson J."/>
            <person name="Maillard F."/>
            <person name="Morin E."/>
            <person name="Murat C."/>
            <person name="Nolan M."/>
            <person name="Ohm R."/>
            <person name="Pangilinan J."/>
            <person name="Pereira M."/>
            <person name="Perotto S."/>
            <person name="Peter M."/>
            <person name="Riley R."/>
            <person name="Sitrit Y."/>
            <person name="Stielow B."/>
            <person name="Szollosi G."/>
            <person name="Zifcakova L."/>
            <person name="Stursova M."/>
            <person name="Spatafora J.W."/>
            <person name="Tedersoo L."/>
            <person name="Vaario L.-M."/>
            <person name="Yamada A."/>
            <person name="Yan M."/>
            <person name="Wang P."/>
            <person name="Xu J."/>
            <person name="Bruns T."/>
            <person name="Baldrian P."/>
            <person name="Vilgalys R."/>
            <person name="Henrissat B."/>
            <person name="Grigoriev I.V."/>
            <person name="Hibbett D."/>
            <person name="Nagy L.G."/>
            <person name="Martin F.M."/>
        </authorList>
    </citation>
    <scope>NUCLEOTIDE SEQUENCE</scope>
    <source>
        <strain evidence="1">P2</strain>
    </source>
</reference>
<evidence type="ECO:0000313" key="1">
    <source>
        <dbReference type="EMBL" id="KAF9649865.1"/>
    </source>
</evidence>
<sequence length="1144" mass="123592">MLAADQPPQRADSLRSVESAVSSTPFSRKPRMTRPRSRSATPDTRRSFSLSGDANGSMSDELFTSYSTLKSRSVGHSPPNSPDLNLPPSAQSSFPFLFSTLAQRRPSSAEPTVPPPEPPHPRGRHQILGPSKIQASRRPRSVPRRAMGSISSDSSRGPPTPVEFSMSRPAHRDRLRDSLQSGTSSSLYPASTHTSSPMDRALSPQSHFEQMPEVVEVPTLAENESGYRDFDTDDVSLRLRLLVNNSYFLPPAHSKPTIADLSNHDAAKRTPKPAAPGFFDIFRIGKVKPKPPTPVALERPRLRATSESTTQLHVPPYTEPTPGPSATPHQSVEIQARVMVVREKMEDLMIVAKQAEQESKIRAERLAELQERNLDQTERFDGIIDPTDAVDLPPPSTKYPFAIQASAIQGLGVHDSIGAAVLADRLPPPRSPGLWSVTEEDEKWRKLLLTQAVGHSLSNTPDSWASRTPIRRPPRSDSIPTTTPRSLLSPTPQSPSSPTPQTQTLLSEPILLPDALRKRIQHSPSLSHLTPSPKSQAPHLDRKGSVPDMHNVSKLSPPLGSSYDPPVRAETPVVPTFPLPPAPRTTTTGPGIPGVKQLINPIYSLSQSDLGDDGETGVGSPSSSPTPSSGDDQTSGPSFQEILSGKHEGEELRTVQSILAQAAQTAQSTRLMKSARSIRSLRQSATSEKLPDVRENGAGVGNGRSLMSLPPSIPPVTVESAAVSPRHTLGVDSEVGTSSQFDEEDTEEWFGLHDDSGSRDSSGAFPRTRSMVSYLAPPSPTVSAFYDALEGRDSESSPAGPDTDVGTSSGPETFVTADARGSVYSPPPRQSTSIAPQPLPPPPRRRPRTGPSPRRPSTLRQEPITIWEPEPSSPPLPSLTGERRGTGFSLDIPSLPERGELSRAVAEEAALGDATRMSISFFDSIQGDLNELDGSSSSEEESDAGSDPEGAFEVPVFRNPDTQAISIPGRRSISSTTTRPARPTFMRLGNNSTPQFGSSTSSASSFNQMRNDYPVFDPTLFRGPVGNTPTTPTTKSSFFTSRTPKKQKQQGVSSEDYHDPMVRSFEDRVGAGPSTSCAGSTFLDMESERAPSASSHESQETEETGKLQDESTKLLDGLVLQHLEKERDTIKRITESNRAAKSRP</sequence>
<protein>
    <submittedName>
        <fullName evidence="1">Uncharacterized protein</fullName>
    </submittedName>
</protein>
<dbReference type="EMBL" id="MU117992">
    <property type="protein sequence ID" value="KAF9649865.1"/>
    <property type="molecule type" value="Genomic_DNA"/>
</dbReference>
<dbReference type="Proteomes" id="UP000886501">
    <property type="component" value="Unassembled WGS sequence"/>
</dbReference>
<gene>
    <name evidence="1" type="ORF">BDM02DRAFT_3260112</name>
</gene>
<reference evidence="1" key="2">
    <citation type="journal article" date="2020" name="Nat. Commun.">
        <title>Large-scale genome sequencing of mycorrhizal fungi provides insights into the early evolution of symbiotic traits.</title>
        <authorList>
            <person name="Miyauchi S."/>
            <person name="Kiss E."/>
            <person name="Kuo A."/>
            <person name="Drula E."/>
            <person name="Kohler A."/>
            <person name="Sanchez-Garcia M."/>
            <person name="Morin E."/>
            <person name="Andreopoulos B."/>
            <person name="Barry K.W."/>
            <person name="Bonito G."/>
            <person name="Buee M."/>
            <person name="Carver A."/>
            <person name="Chen C."/>
            <person name="Cichocki N."/>
            <person name="Clum A."/>
            <person name="Culley D."/>
            <person name="Crous P.W."/>
            <person name="Fauchery L."/>
            <person name="Girlanda M."/>
            <person name="Hayes R.D."/>
            <person name="Keri Z."/>
            <person name="LaButti K."/>
            <person name="Lipzen A."/>
            <person name="Lombard V."/>
            <person name="Magnuson J."/>
            <person name="Maillard F."/>
            <person name="Murat C."/>
            <person name="Nolan M."/>
            <person name="Ohm R.A."/>
            <person name="Pangilinan J."/>
            <person name="Pereira M.F."/>
            <person name="Perotto S."/>
            <person name="Peter M."/>
            <person name="Pfister S."/>
            <person name="Riley R."/>
            <person name="Sitrit Y."/>
            <person name="Stielow J.B."/>
            <person name="Szollosi G."/>
            <person name="Zifcakova L."/>
            <person name="Stursova M."/>
            <person name="Spatafora J.W."/>
            <person name="Tedersoo L."/>
            <person name="Vaario L.M."/>
            <person name="Yamada A."/>
            <person name="Yan M."/>
            <person name="Wang P."/>
            <person name="Xu J."/>
            <person name="Bruns T."/>
            <person name="Baldrian P."/>
            <person name="Vilgalys R."/>
            <person name="Dunand C."/>
            <person name="Henrissat B."/>
            <person name="Grigoriev I.V."/>
            <person name="Hibbett D."/>
            <person name="Nagy L.G."/>
            <person name="Martin F.M."/>
        </authorList>
    </citation>
    <scope>NUCLEOTIDE SEQUENCE</scope>
    <source>
        <strain evidence="1">P2</strain>
    </source>
</reference>
<keyword evidence="2" id="KW-1185">Reference proteome</keyword>
<name>A0ACB6ZJ75_THEGA</name>
<comment type="caution">
    <text evidence="1">The sequence shown here is derived from an EMBL/GenBank/DDBJ whole genome shotgun (WGS) entry which is preliminary data.</text>
</comment>
<proteinExistence type="predicted"/>
<organism evidence="1 2">
    <name type="scientific">Thelephora ganbajun</name>
    <name type="common">Ganba fungus</name>
    <dbReference type="NCBI Taxonomy" id="370292"/>
    <lineage>
        <taxon>Eukaryota</taxon>
        <taxon>Fungi</taxon>
        <taxon>Dikarya</taxon>
        <taxon>Basidiomycota</taxon>
        <taxon>Agaricomycotina</taxon>
        <taxon>Agaricomycetes</taxon>
        <taxon>Thelephorales</taxon>
        <taxon>Thelephoraceae</taxon>
        <taxon>Thelephora</taxon>
    </lineage>
</organism>
<accession>A0ACB6ZJ75</accession>